<comment type="caution">
    <text evidence="2">The sequence shown here is derived from an EMBL/GenBank/DDBJ whole genome shotgun (WGS) entry which is preliminary data.</text>
</comment>
<comment type="similarity">
    <text evidence="1">Belongs to the GRAS family.</text>
</comment>
<name>A0A2I0K4R5_PUNGR</name>
<accession>A0A2I0K4R5</accession>
<reference evidence="2 3" key="1">
    <citation type="submission" date="2017-11" db="EMBL/GenBank/DDBJ databases">
        <title>De-novo sequencing of pomegranate (Punica granatum L.) genome.</title>
        <authorList>
            <person name="Akparov Z."/>
            <person name="Amiraslanov A."/>
            <person name="Hajiyeva S."/>
            <person name="Abbasov M."/>
            <person name="Kaur K."/>
            <person name="Hamwieh A."/>
            <person name="Solovyev V."/>
            <person name="Salamov A."/>
            <person name="Braich B."/>
            <person name="Kosarev P."/>
            <person name="Mahmoud A."/>
            <person name="Hajiyev E."/>
            <person name="Babayeva S."/>
            <person name="Izzatullayeva V."/>
            <person name="Mammadov A."/>
            <person name="Mammadov A."/>
            <person name="Sharifova S."/>
            <person name="Ojaghi J."/>
            <person name="Eynullazada K."/>
            <person name="Bayramov B."/>
            <person name="Abdulazimova A."/>
            <person name="Shahmuradov I."/>
        </authorList>
    </citation>
    <scope>NUCLEOTIDE SEQUENCE [LARGE SCALE GENOMIC DNA]</scope>
    <source>
        <strain evidence="3">cv. AG2017</strain>
        <tissue evidence="2">Leaf</tissue>
    </source>
</reference>
<dbReference type="AlphaFoldDB" id="A0A2I0K4R5"/>
<evidence type="ECO:0000313" key="3">
    <source>
        <dbReference type="Proteomes" id="UP000233551"/>
    </source>
</evidence>
<dbReference type="GeneID" id="116204827"/>
<protein>
    <submittedName>
        <fullName evidence="2">Uncharacterized protein</fullName>
    </submittedName>
</protein>
<feature type="region of interest" description="SAW" evidence="1">
    <location>
        <begin position="517"/>
        <end position="594"/>
    </location>
</feature>
<organism evidence="2 3">
    <name type="scientific">Punica granatum</name>
    <name type="common">Pomegranate</name>
    <dbReference type="NCBI Taxonomy" id="22663"/>
    <lineage>
        <taxon>Eukaryota</taxon>
        <taxon>Viridiplantae</taxon>
        <taxon>Streptophyta</taxon>
        <taxon>Embryophyta</taxon>
        <taxon>Tracheophyta</taxon>
        <taxon>Spermatophyta</taxon>
        <taxon>Magnoliopsida</taxon>
        <taxon>eudicotyledons</taxon>
        <taxon>Gunneridae</taxon>
        <taxon>Pentapetalae</taxon>
        <taxon>rosids</taxon>
        <taxon>malvids</taxon>
        <taxon>Myrtales</taxon>
        <taxon>Lythraceae</taxon>
        <taxon>Punica</taxon>
    </lineage>
</organism>
<dbReference type="PANTHER" id="PTHR31636">
    <property type="entry name" value="OSJNBA0084A10.13 PROTEIN-RELATED"/>
    <property type="match status" value="1"/>
</dbReference>
<dbReference type="STRING" id="22663.A0A2I0K4R5"/>
<gene>
    <name evidence="2" type="ORF">CRG98_016199</name>
</gene>
<proteinExistence type="inferred from homology"/>
<dbReference type="PROSITE" id="PS50985">
    <property type="entry name" value="GRAS"/>
    <property type="match status" value="1"/>
</dbReference>
<dbReference type="EMBL" id="PGOL01000888">
    <property type="protein sequence ID" value="PKI63532.1"/>
    <property type="molecule type" value="Genomic_DNA"/>
</dbReference>
<keyword evidence="3" id="KW-1185">Reference proteome</keyword>
<comment type="caution">
    <text evidence="1">Lacks conserved residue(s) required for the propagation of feature annotation.</text>
</comment>
<dbReference type="Pfam" id="PF03514">
    <property type="entry name" value="GRAS"/>
    <property type="match status" value="1"/>
</dbReference>
<dbReference type="Proteomes" id="UP000233551">
    <property type="component" value="Unassembled WGS sequence"/>
</dbReference>
<feature type="short sequence motif" description="VHIID" evidence="1">
    <location>
        <begin position="332"/>
        <end position="336"/>
    </location>
</feature>
<dbReference type="InterPro" id="IPR005202">
    <property type="entry name" value="TF_GRAS"/>
</dbReference>
<evidence type="ECO:0000256" key="1">
    <source>
        <dbReference type="PROSITE-ProRule" id="PRU01191"/>
    </source>
</evidence>
<sequence>MSSGFSGGGAPEFYAATGGIRPRSATAGPQQQLYRAAQQQFQGIFLDPSASQIAQQPAPPPLNLIGKRTLSEFQQNQALNNLLLRSVRPRTYLQRSPLEFSGALPAQRFGVPLLQQLRPQPINLANGGTNPTNPTPAPAPINQGVETETKMMNRLQELEKALLDDDDNGDAASVITNANSEWSEAIQSLISPTQNPIASSSPSSSSSSSSPSSSVSVPSPAAIISKQSLVEAATAIYDGKNDVAAEILARLSSASNLRGSYEQRLMDYVLSALRARVFPAENSPPVTELFSKDHVLSTQLLYDLSPCFKLGFMAANFAILEAAAEQPAANKLHVVDFDIGQGGQYVNLIHALSTRQAGRPSAMRITAVSDFAGCEERLTAVGKQLSKVAADVRLGFEFRVVNQRPAELTRDSLGCGPDEALAVNFAFKLYRIPDESVSIENPRDELLRRAKALEPRVVTLVEQEMNANTAPFVGRVNEAFGYYGALMESIESTVQRGTSDRARVEEGLSRRVANSLACEGRDRVERCEVFGKWRARMGMAGFGPRPVSIQVVESLKARLSSGNRVNPGFTVKEEGGGVGFGWLSRTLTVASAWR</sequence>
<feature type="region of interest" description="Leucine repeat II (LRII)" evidence="1">
    <location>
        <begin position="380"/>
        <end position="412"/>
    </location>
</feature>
<dbReference type="OrthoDB" id="677896at2759"/>
<evidence type="ECO:0000313" key="2">
    <source>
        <dbReference type="EMBL" id="PKI63532.1"/>
    </source>
</evidence>